<feature type="transmembrane region" description="Helical" evidence="1">
    <location>
        <begin position="133"/>
        <end position="152"/>
    </location>
</feature>
<evidence type="ECO:0000313" key="2">
    <source>
        <dbReference type="EMBL" id="ETW76315.1"/>
    </source>
</evidence>
<reference evidence="2 3" key="1">
    <citation type="journal article" date="2012" name="New Phytol.">
        <title>Insight into trade-off between wood decay and parasitism from the genome of a fungal forest pathogen.</title>
        <authorList>
            <person name="Olson A."/>
            <person name="Aerts A."/>
            <person name="Asiegbu F."/>
            <person name="Belbahri L."/>
            <person name="Bouzid O."/>
            <person name="Broberg A."/>
            <person name="Canback B."/>
            <person name="Coutinho P.M."/>
            <person name="Cullen D."/>
            <person name="Dalman K."/>
            <person name="Deflorio G."/>
            <person name="van Diepen L.T."/>
            <person name="Dunand C."/>
            <person name="Duplessis S."/>
            <person name="Durling M."/>
            <person name="Gonthier P."/>
            <person name="Grimwood J."/>
            <person name="Fossdal C.G."/>
            <person name="Hansson D."/>
            <person name="Henrissat B."/>
            <person name="Hietala A."/>
            <person name="Himmelstrand K."/>
            <person name="Hoffmeister D."/>
            <person name="Hogberg N."/>
            <person name="James T.Y."/>
            <person name="Karlsson M."/>
            <person name="Kohler A."/>
            <person name="Kues U."/>
            <person name="Lee Y.H."/>
            <person name="Lin Y.C."/>
            <person name="Lind M."/>
            <person name="Lindquist E."/>
            <person name="Lombard V."/>
            <person name="Lucas S."/>
            <person name="Lunden K."/>
            <person name="Morin E."/>
            <person name="Murat C."/>
            <person name="Park J."/>
            <person name="Raffaello T."/>
            <person name="Rouze P."/>
            <person name="Salamov A."/>
            <person name="Schmutz J."/>
            <person name="Solheim H."/>
            <person name="Stahlberg J."/>
            <person name="Velez H."/>
            <person name="de Vries R.P."/>
            <person name="Wiebenga A."/>
            <person name="Woodward S."/>
            <person name="Yakovlev I."/>
            <person name="Garbelotto M."/>
            <person name="Martin F."/>
            <person name="Grigoriev I.V."/>
            <person name="Stenlid J."/>
        </authorList>
    </citation>
    <scope>NUCLEOTIDE SEQUENCE [LARGE SCALE GENOMIC DNA]</scope>
    <source>
        <strain evidence="2 3">TC 32-1</strain>
    </source>
</reference>
<feature type="transmembrane region" description="Helical" evidence="1">
    <location>
        <begin position="213"/>
        <end position="234"/>
    </location>
</feature>
<feature type="transmembrane region" description="Helical" evidence="1">
    <location>
        <begin position="50"/>
        <end position="72"/>
    </location>
</feature>
<dbReference type="AlphaFoldDB" id="W4JT99"/>
<dbReference type="OrthoDB" id="2744793at2759"/>
<proteinExistence type="predicted"/>
<feature type="transmembrane region" description="Helical" evidence="1">
    <location>
        <begin position="20"/>
        <end position="38"/>
    </location>
</feature>
<protein>
    <submittedName>
        <fullName evidence="2">Uncharacterized protein</fullName>
    </submittedName>
</protein>
<feature type="transmembrane region" description="Helical" evidence="1">
    <location>
        <begin position="173"/>
        <end position="193"/>
    </location>
</feature>
<keyword evidence="1" id="KW-0812">Transmembrane</keyword>
<keyword evidence="1" id="KW-0472">Membrane</keyword>
<name>W4JT99_HETIT</name>
<sequence length="309" mass="33986">MSTSGPSSDTTVSSLELVSLGQKIVTNSFGLLFEIWFHGMRQGSNSKANVTMLIVTLTMFSMSTAVLGLNFATVVQEVRHWFILNPSLSLVERERVASNYSARFDWVQDTLFSVEFSIGDSIVLWRAWTLSQASGNTIYIVYVGILLILASFNRQHRRLIKASFGDTARRTRVEKVLVLLVESGVIYFALWVAQIFDFLPITSSSAAAGTASTILSSAGNQLVGLYPTIIVVLVHYQRSLWDSPEVTLNHIKTSISFVSPPSTAVVQSRLTVGEDANHHFDKVVTVHPLESSSTSHASNRTNLEAKSVV</sequence>
<dbReference type="GeneID" id="20666601"/>
<dbReference type="Proteomes" id="UP000030671">
    <property type="component" value="Unassembled WGS sequence"/>
</dbReference>
<keyword evidence="3" id="KW-1185">Reference proteome</keyword>
<dbReference type="EMBL" id="KI925464">
    <property type="protein sequence ID" value="ETW76315.1"/>
    <property type="molecule type" value="Genomic_DNA"/>
</dbReference>
<evidence type="ECO:0000313" key="3">
    <source>
        <dbReference type="Proteomes" id="UP000030671"/>
    </source>
</evidence>
<dbReference type="RefSeq" id="XP_009551239.1">
    <property type="nucleotide sequence ID" value="XM_009552944.1"/>
</dbReference>
<dbReference type="KEGG" id="hir:HETIRDRAFT_118682"/>
<gene>
    <name evidence="2" type="ORF">HETIRDRAFT_118682</name>
</gene>
<evidence type="ECO:0000256" key="1">
    <source>
        <dbReference type="SAM" id="Phobius"/>
    </source>
</evidence>
<organism evidence="2 3">
    <name type="scientific">Heterobasidion irregulare (strain TC 32-1)</name>
    <dbReference type="NCBI Taxonomy" id="747525"/>
    <lineage>
        <taxon>Eukaryota</taxon>
        <taxon>Fungi</taxon>
        <taxon>Dikarya</taxon>
        <taxon>Basidiomycota</taxon>
        <taxon>Agaricomycotina</taxon>
        <taxon>Agaricomycetes</taxon>
        <taxon>Russulales</taxon>
        <taxon>Bondarzewiaceae</taxon>
        <taxon>Heterobasidion</taxon>
        <taxon>Heterobasidion annosum species complex</taxon>
    </lineage>
</organism>
<accession>W4JT99</accession>
<dbReference type="HOGENOM" id="CLU_044614_9_3_1"/>
<keyword evidence="1" id="KW-1133">Transmembrane helix</keyword>
<dbReference type="InParanoid" id="W4JT99"/>